<sequence>MVEYEGCCYEYCLKTPMVPVVLFEIVSVIHMLTYSIFLEDSGNYTSLDIFLVTFVLLMLIPFHVITYFGAAQRKKGYLAVSGILYLILMLVFVSMYNTLSPFKISEENKRKPIYISSCIVAIIHFAIIPFPMVTIVYNMIRFHWNMRRTGWP</sequence>
<reference evidence="2 3" key="1">
    <citation type="submission" date="2022-12" db="EMBL/GenBank/DDBJ databases">
        <title>Chromosome-level genome assembly of true bugs.</title>
        <authorList>
            <person name="Ma L."/>
            <person name="Li H."/>
        </authorList>
    </citation>
    <scope>NUCLEOTIDE SEQUENCE [LARGE SCALE GENOMIC DNA]</scope>
    <source>
        <strain evidence="2">Lab_2022b</strain>
    </source>
</reference>
<dbReference type="AlphaFoldDB" id="A0AAW1CWF7"/>
<feature type="transmembrane region" description="Helical" evidence="1">
    <location>
        <begin position="49"/>
        <end position="69"/>
    </location>
</feature>
<keyword evidence="1" id="KW-0472">Membrane</keyword>
<name>A0AAW1CWF7_9HEMI</name>
<proteinExistence type="predicted"/>
<gene>
    <name evidence="2" type="ORF">O3M35_011772</name>
</gene>
<keyword evidence="3" id="KW-1185">Reference proteome</keyword>
<dbReference type="EMBL" id="JAPXFL010000008">
    <property type="protein sequence ID" value="KAK9503143.1"/>
    <property type="molecule type" value="Genomic_DNA"/>
</dbReference>
<evidence type="ECO:0000256" key="1">
    <source>
        <dbReference type="SAM" id="Phobius"/>
    </source>
</evidence>
<feature type="transmembrane region" description="Helical" evidence="1">
    <location>
        <begin position="20"/>
        <end position="37"/>
    </location>
</feature>
<dbReference type="Proteomes" id="UP001461498">
    <property type="component" value="Unassembled WGS sequence"/>
</dbReference>
<accession>A0AAW1CWF7</accession>
<keyword evidence="1" id="KW-1133">Transmembrane helix</keyword>
<protein>
    <submittedName>
        <fullName evidence="2">Uncharacterized protein</fullName>
    </submittedName>
</protein>
<feature type="transmembrane region" description="Helical" evidence="1">
    <location>
        <begin position="113"/>
        <end position="140"/>
    </location>
</feature>
<organism evidence="2 3">
    <name type="scientific">Rhynocoris fuscipes</name>
    <dbReference type="NCBI Taxonomy" id="488301"/>
    <lineage>
        <taxon>Eukaryota</taxon>
        <taxon>Metazoa</taxon>
        <taxon>Ecdysozoa</taxon>
        <taxon>Arthropoda</taxon>
        <taxon>Hexapoda</taxon>
        <taxon>Insecta</taxon>
        <taxon>Pterygota</taxon>
        <taxon>Neoptera</taxon>
        <taxon>Paraneoptera</taxon>
        <taxon>Hemiptera</taxon>
        <taxon>Heteroptera</taxon>
        <taxon>Panheteroptera</taxon>
        <taxon>Cimicomorpha</taxon>
        <taxon>Reduviidae</taxon>
        <taxon>Harpactorinae</taxon>
        <taxon>Harpactorini</taxon>
        <taxon>Rhynocoris</taxon>
    </lineage>
</organism>
<comment type="caution">
    <text evidence="2">The sequence shown here is derived from an EMBL/GenBank/DDBJ whole genome shotgun (WGS) entry which is preliminary data.</text>
</comment>
<evidence type="ECO:0000313" key="3">
    <source>
        <dbReference type="Proteomes" id="UP001461498"/>
    </source>
</evidence>
<feature type="transmembrane region" description="Helical" evidence="1">
    <location>
        <begin position="76"/>
        <end position="93"/>
    </location>
</feature>
<evidence type="ECO:0000313" key="2">
    <source>
        <dbReference type="EMBL" id="KAK9503143.1"/>
    </source>
</evidence>
<keyword evidence="1" id="KW-0812">Transmembrane</keyword>